<reference evidence="2 3" key="1">
    <citation type="submission" date="2020-01" db="EMBL/GenBank/DDBJ databases">
        <title>Bacteria diversity of Porities sp.</title>
        <authorList>
            <person name="Wang G."/>
        </authorList>
    </citation>
    <scope>NUCLEOTIDE SEQUENCE [LARGE SCALE GENOMIC DNA]</scope>
    <source>
        <strain evidence="2 3">R33</strain>
    </source>
</reference>
<dbReference type="PANTHER" id="PTHR43792">
    <property type="entry name" value="GNAT FAMILY, PUTATIVE (AFU_ORTHOLOGUE AFUA_3G00765)-RELATED-RELATED"/>
    <property type="match status" value="1"/>
</dbReference>
<evidence type="ECO:0000313" key="2">
    <source>
        <dbReference type="EMBL" id="NAS11086.1"/>
    </source>
</evidence>
<evidence type="ECO:0000313" key="3">
    <source>
        <dbReference type="Proteomes" id="UP000475249"/>
    </source>
</evidence>
<keyword evidence="3" id="KW-1185">Reference proteome</keyword>
<dbReference type="PROSITE" id="PS51186">
    <property type="entry name" value="GNAT"/>
    <property type="match status" value="1"/>
</dbReference>
<keyword evidence="2" id="KW-0808">Transferase</keyword>
<sequence>MTRFLLEGEQSQRMWFRKLSPEDFDSWLPFYHDPASTEFWEGLAEDPRVACQEQFERVFERYEKGLGGMNALIAKDSSELIGICGLLVQNVDDIEELEIGYSLLPAFRGRGYATEAARKCRDFAFEKGFSNSLISIIHVDNIPSQKVAVANGMQLDKTTVYKNNPVHIFRISH</sequence>
<dbReference type="Proteomes" id="UP000475249">
    <property type="component" value="Unassembled WGS sequence"/>
</dbReference>
<dbReference type="InterPro" id="IPR016181">
    <property type="entry name" value="Acyl_CoA_acyltransferase"/>
</dbReference>
<dbReference type="InterPro" id="IPR000182">
    <property type="entry name" value="GNAT_dom"/>
</dbReference>
<dbReference type="Gene3D" id="3.40.630.30">
    <property type="match status" value="1"/>
</dbReference>
<gene>
    <name evidence="2" type="ORF">GTQ38_03675</name>
</gene>
<proteinExistence type="predicted"/>
<dbReference type="RefSeq" id="WP_161434134.1">
    <property type="nucleotide sequence ID" value="NZ_WXYO01000002.1"/>
</dbReference>
<dbReference type="PANTHER" id="PTHR43792:SF1">
    <property type="entry name" value="N-ACETYLTRANSFERASE DOMAIN-CONTAINING PROTEIN"/>
    <property type="match status" value="1"/>
</dbReference>
<dbReference type="Pfam" id="PF13302">
    <property type="entry name" value="Acetyltransf_3"/>
    <property type="match status" value="1"/>
</dbReference>
<dbReference type="AlphaFoldDB" id="A0A6L9E8N5"/>
<organism evidence="2 3">
    <name type="scientific">Poritiphilus flavus</name>
    <dbReference type="NCBI Taxonomy" id="2697053"/>
    <lineage>
        <taxon>Bacteria</taxon>
        <taxon>Pseudomonadati</taxon>
        <taxon>Bacteroidota</taxon>
        <taxon>Flavobacteriia</taxon>
        <taxon>Flavobacteriales</taxon>
        <taxon>Flavobacteriaceae</taxon>
        <taxon>Poritiphilus</taxon>
    </lineage>
</organism>
<dbReference type="InterPro" id="IPR051531">
    <property type="entry name" value="N-acetyltransferase"/>
</dbReference>
<dbReference type="GO" id="GO:0016747">
    <property type="term" value="F:acyltransferase activity, transferring groups other than amino-acyl groups"/>
    <property type="evidence" value="ECO:0007669"/>
    <property type="project" value="InterPro"/>
</dbReference>
<accession>A0A6L9E8N5</accession>
<protein>
    <submittedName>
        <fullName evidence="2">GNAT family N-acetyltransferase</fullName>
    </submittedName>
</protein>
<name>A0A6L9E8N5_9FLAO</name>
<dbReference type="CDD" id="cd04301">
    <property type="entry name" value="NAT_SF"/>
    <property type="match status" value="1"/>
</dbReference>
<dbReference type="SUPFAM" id="SSF55729">
    <property type="entry name" value="Acyl-CoA N-acyltransferases (Nat)"/>
    <property type="match status" value="1"/>
</dbReference>
<feature type="domain" description="N-acetyltransferase" evidence="1">
    <location>
        <begin position="14"/>
        <end position="173"/>
    </location>
</feature>
<dbReference type="EMBL" id="WXYO01000002">
    <property type="protein sequence ID" value="NAS11086.1"/>
    <property type="molecule type" value="Genomic_DNA"/>
</dbReference>
<evidence type="ECO:0000259" key="1">
    <source>
        <dbReference type="PROSITE" id="PS51186"/>
    </source>
</evidence>
<comment type="caution">
    <text evidence="2">The sequence shown here is derived from an EMBL/GenBank/DDBJ whole genome shotgun (WGS) entry which is preliminary data.</text>
</comment>